<sequence length="217" mass="22968">MSASLSADGVDPDLLAGWVAARSLARGVAAPVADHGGWRVDTRSDVEHCRYIFARTDPAIASLARSIDLPRILIKVCTQDAALRALLSGGWALQDRAWVMTSLVEPPERRLASGYTLTVEHTNGVIAATITAADGSLAASGYAVETDGVFAYDRIRTSADHLRRGLGHAVMTALHAERRSAASREILVATDQGRALYTSLGWTVQSAYASALSPPAS</sequence>
<dbReference type="SUPFAM" id="SSF55729">
    <property type="entry name" value="Acyl-CoA N-acyltransferases (Nat)"/>
    <property type="match status" value="1"/>
</dbReference>
<dbReference type="EMBL" id="RCZC01000002">
    <property type="protein sequence ID" value="TPG54004.1"/>
    <property type="molecule type" value="Genomic_DNA"/>
</dbReference>
<dbReference type="RefSeq" id="WP_140848713.1">
    <property type="nucleotide sequence ID" value="NZ_RCZC01000002.1"/>
</dbReference>
<protein>
    <submittedName>
        <fullName evidence="1">N-acetyltransferase</fullName>
    </submittedName>
</protein>
<dbReference type="GO" id="GO:0016740">
    <property type="term" value="F:transferase activity"/>
    <property type="evidence" value="ECO:0007669"/>
    <property type="project" value="UniProtKB-KW"/>
</dbReference>
<reference evidence="1 2" key="1">
    <citation type="journal article" date="2019" name="Environ. Microbiol.">
        <title>Species interactions and distinct microbial communities in high Arctic permafrost affected cryosols are associated with the CH4 and CO2 gas fluxes.</title>
        <authorList>
            <person name="Altshuler I."/>
            <person name="Hamel J."/>
            <person name="Turney S."/>
            <person name="Magnuson E."/>
            <person name="Levesque R."/>
            <person name="Greer C."/>
            <person name="Whyte L.G."/>
        </authorList>
    </citation>
    <scope>NUCLEOTIDE SEQUENCE [LARGE SCALE GENOMIC DNA]</scope>
    <source>
        <strain evidence="1 2">E6.1</strain>
    </source>
</reference>
<dbReference type="Gene3D" id="3.40.630.30">
    <property type="match status" value="1"/>
</dbReference>
<dbReference type="InterPro" id="IPR016181">
    <property type="entry name" value="Acyl_CoA_acyltransferase"/>
</dbReference>
<evidence type="ECO:0000313" key="1">
    <source>
        <dbReference type="EMBL" id="TPG54004.1"/>
    </source>
</evidence>
<accession>A0A502FWZ8</accession>
<dbReference type="AlphaFoldDB" id="A0A502FWZ8"/>
<dbReference type="Proteomes" id="UP000319931">
    <property type="component" value="Unassembled WGS sequence"/>
</dbReference>
<proteinExistence type="predicted"/>
<keyword evidence="2" id="KW-1185">Reference proteome</keyword>
<organism evidence="1 2">
    <name type="scientific">Sphingomonas glacialis</name>
    <dbReference type="NCBI Taxonomy" id="658225"/>
    <lineage>
        <taxon>Bacteria</taxon>
        <taxon>Pseudomonadati</taxon>
        <taxon>Pseudomonadota</taxon>
        <taxon>Alphaproteobacteria</taxon>
        <taxon>Sphingomonadales</taxon>
        <taxon>Sphingomonadaceae</taxon>
        <taxon>Sphingomonas</taxon>
    </lineage>
</organism>
<comment type="caution">
    <text evidence="1">The sequence shown here is derived from an EMBL/GenBank/DDBJ whole genome shotgun (WGS) entry which is preliminary data.</text>
</comment>
<keyword evidence="1" id="KW-0808">Transferase</keyword>
<gene>
    <name evidence="1" type="ORF">EAH76_04655</name>
</gene>
<dbReference type="OrthoDB" id="4966223at2"/>
<name>A0A502FWZ8_9SPHN</name>
<evidence type="ECO:0000313" key="2">
    <source>
        <dbReference type="Proteomes" id="UP000319931"/>
    </source>
</evidence>